<gene>
    <name evidence="1" type="ORF">KCG35_21805</name>
</gene>
<reference evidence="1 2" key="1">
    <citation type="submission" date="2021-04" db="EMBL/GenBank/DDBJ databases">
        <authorList>
            <person name="Pira H."/>
            <person name="Risdian C."/>
            <person name="Wink J."/>
        </authorList>
    </citation>
    <scope>NUCLEOTIDE SEQUENCE [LARGE SCALE GENOMIC DNA]</scope>
    <source>
        <strain evidence="1 2">WH53</strain>
    </source>
</reference>
<proteinExistence type="predicted"/>
<dbReference type="RefSeq" id="WP_215821985.1">
    <property type="nucleotide sequence ID" value="NZ_JAGSOY010000097.1"/>
</dbReference>
<name>A0ABS5ZKE1_9GAMM</name>
<organism evidence="1 2">
    <name type="scientific">Zooshikella harenae</name>
    <dbReference type="NCBI Taxonomy" id="2827238"/>
    <lineage>
        <taxon>Bacteria</taxon>
        <taxon>Pseudomonadati</taxon>
        <taxon>Pseudomonadota</taxon>
        <taxon>Gammaproteobacteria</taxon>
        <taxon>Oceanospirillales</taxon>
        <taxon>Zooshikellaceae</taxon>
        <taxon>Zooshikella</taxon>
    </lineage>
</organism>
<dbReference type="EMBL" id="JAGSOY010000097">
    <property type="protein sequence ID" value="MBU2713700.1"/>
    <property type="molecule type" value="Genomic_DNA"/>
</dbReference>
<evidence type="ECO:0000313" key="1">
    <source>
        <dbReference type="EMBL" id="MBU2713700.1"/>
    </source>
</evidence>
<comment type="caution">
    <text evidence="1">The sequence shown here is derived from an EMBL/GenBank/DDBJ whole genome shotgun (WGS) entry which is preliminary data.</text>
</comment>
<protein>
    <submittedName>
        <fullName evidence="1">Uncharacterized protein</fullName>
    </submittedName>
</protein>
<sequence>MKELQEIVNEQINSMITTGAIEEMIAERLNSCIKECVKNSMESYSEFGRDIKDKINVSLCNALAHVSLPEYNKFVSDVVIESYGQVLETEAKKHLKALLVKSLGSVPESIKASDLSVCA</sequence>
<dbReference type="Proteomes" id="UP000690515">
    <property type="component" value="Unassembled WGS sequence"/>
</dbReference>
<accession>A0ABS5ZKE1</accession>
<evidence type="ECO:0000313" key="2">
    <source>
        <dbReference type="Proteomes" id="UP000690515"/>
    </source>
</evidence>
<keyword evidence="2" id="KW-1185">Reference proteome</keyword>